<dbReference type="InterPro" id="IPR036412">
    <property type="entry name" value="HAD-like_sf"/>
</dbReference>
<evidence type="ECO:0000256" key="5">
    <source>
        <dbReference type="ARBA" id="ARBA00022605"/>
    </source>
</evidence>
<feature type="region of interest" description="Disordered" evidence="12">
    <location>
        <begin position="1"/>
        <end position="65"/>
    </location>
</feature>
<dbReference type="PANTHER" id="PTHR43344">
    <property type="entry name" value="PHOSPHOSERINE PHOSPHATASE"/>
    <property type="match status" value="1"/>
</dbReference>
<dbReference type="EMBL" id="NPIC01000005">
    <property type="protein sequence ID" value="RDL35954.1"/>
    <property type="molecule type" value="Genomic_DNA"/>
</dbReference>
<dbReference type="CDD" id="cd07500">
    <property type="entry name" value="HAD_PSP"/>
    <property type="match status" value="1"/>
</dbReference>
<organism evidence="13 14">
    <name type="scientific">Venustampulla echinocandica</name>
    <dbReference type="NCBI Taxonomy" id="2656787"/>
    <lineage>
        <taxon>Eukaryota</taxon>
        <taxon>Fungi</taxon>
        <taxon>Dikarya</taxon>
        <taxon>Ascomycota</taxon>
        <taxon>Pezizomycotina</taxon>
        <taxon>Leotiomycetes</taxon>
        <taxon>Helotiales</taxon>
        <taxon>Pleuroascaceae</taxon>
        <taxon>Venustampulla</taxon>
    </lineage>
</organism>
<dbReference type="RefSeq" id="XP_031868610.1">
    <property type="nucleotide sequence ID" value="XM_032015189.1"/>
</dbReference>
<name>A0A370TKA8_9HELO</name>
<dbReference type="Proteomes" id="UP000254866">
    <property type="component" value="Unassembled WGS sequence"/>
</dbReference>
<dbReference type="UniPathway" id="UPA00135">
    <property type="reaction ID" value="UER00198"/>
</dbReference>
<keyword evidence="14" id="KW-1185">Reference proteome</keyword>
<evidence type="ECO:0000313" key="13">
    <source>
        <dbReference type="EMBL" id="RDL35954.1"/>
    </source>
</evidence>
<keyword evidence="7" id="KW-0378">Hydrolase</keyword>
<dbReference type="STRING" id="2656787.A0A370TKA8"/>
<evidence type="ECO:0000256" key="12">
    <source>
        <dbReference type="SAM" id="MobiDB-lite"/>
    </source>
</evidence>
<evidence type="ECO:0000256" key="1">
    <source>
        <dbReference type="ARBA" id="ARBA00001946"/>
    </source>
</evidence>
<dbReference type="Pfam" id="PF00702">
    <property type="entry name" value="Hydrolase"/>
    <property type="match status" value="1"/>
</dbReference>
<dbReference type="GO" id="GO:0005737">
    <property type="term" value="C:cytoplasm"/>
    <property type="evidence" value="ECO:0007669"/>
    <property type="project" value="TreeGrafter"/>
</dbReference>
<comment type="similarity">
    <text evidence="3">Belongs to the HAD-like hydrolase superfamily. SerB family.</text>
</comment>
<evidence type="ECO:0000256" key="10">
    <source>
        <dbReference type="ARBA" id="ARBA00031693"/>
    </source>
</evidence>
<keyword evidence="9" id="KW-0718">Serine biosynthesis</keyword>
<keyword evidence="6" id="KW-0479">Metal-binding</keyword>
<comment type="cofactor">
    <cofactor evidence="1">
        <name>Mg(2+)</name>
        <dbReference type="ChEBI" id="CHEBI:18420"/>
    </cofactor>
</comment>
<feature type="region of interest" description="Disordered" evidence="12">
    <location>
        <begin position="117"/>
        <end position="159"/>
    </location>
</feature>
<proteinExistence type="inferred from homology"/>
<evidence type="ECO:0000256" key="11">
    <source>
        <dbReference type="PIRSR" id="PIRSR604469-1"/>
    </source>
</evidence>
<dbReference type="SFLD" id="SFLDG01137">
    <property type="entry name" value="C1.6.1:_Phosphoserine_Phosphat"/>
    <property type="match status" value="1"/>
</dbReference>
<keyword evidence="5" id="KW-0028">Amino-acid biosynthesis</keyword>
<keyword evidence="8" id="KW-0460">Magnesium</keyword>
<feature type="active site" description="Proton donor" evidence="11">
    <location>
        <position position="269"/>
    </location>
</feature>
<dbReference type="NCBIfam" id="TIGR00338">
    <property type="entry name" value="serB"/>
    <property type="match status" value="1"/>
</dbReference>
<evidence type="ECO:0000256" key="3">
    <source>
        <dbReference type="ARBA" id="ARBA00009184"/>
    </source>
</evidence>
<accession>A0A370TKA8</accession>
<dbReference type="OrthoDB" id="27226at2759"/>
<evidence type="ECO:0000313" key="14">
    <source>
        <dbReference type="Proteomes" id="UP000254866"/>
    </source>
</evidence>
<dbReference type="PANTHER" id="PTHR43344:SF2">
    <property type="entry name" value="PHOSPHOSERINE PHOSPHATASE"/>
    <property type="match status" value="1"/>
</dbReference>
<feature type="active site" description="Nucleophile" evidence="11">
    <location>
        <position position="267"/>
    </location>
</feature>
<dbReference type="SFLD" id="SFLDF00029">
    <property type="entry name" value="phosphoserine_phosphatase"/>
    <property type="match status" value="1"/>
</dbReference>
<reference evidence="13 14" key="1">
    <citation type="journal article" date="2018" name="IMA Fungus">
        <title>IMA Genome-F 9: Draft genome sequence of Annulohypoxylon stygium, Aspergillus mulundensis, Berkeleyomyces basicola (syn. Thielaviopsis basicola), Ceratocystis smalleyi, two Cercospora beticola strains, Coleophoma cylindrospora, Fusarium fracticaudum, Phialophora cf. hyalina, and Morchella septimelata.</title>
        <authorList>
            <person name="Wingfield B.D."/>
            <person name="Bills G.F."/>
            <person name="Dong Y."/>
            <person name="Huang W."/>
            <person name="Nel W.J."/>
            <person name="Swalarsk-Parry B.S."/>
            <person name="Vaghefi N."/>
            <person name="Wilken P.M."/>
            <person name="An Z."/>
            <person name="de Beer Z.W."/>
            <person name="De Vos L."/>
            <person name="Chen L."/>
            <person name="Duong T.A."/>
            <person name="Gao Y."/>
            <person name="Hammerbacher A."/>
            <person name="Kikkert J.R."/>
            <person name="Li Y."/>
            <person name="Li H."/>
            <person name="Li K."/>
            <person name="Li Q."/>
            <person name="Liu X."/>
            <person name="Ma X."/>
            <person name="Naidoo K."/>
            <person name="Pethybridge S.J."/>
            <person name="Sun J."/>
            <person name="Steenkamp E.T."/>
            <person name="van der Nest M.A."/>
            <person name="van Wyk S."/>
            <person name="Wingfield M.J."/>
            <person name="Xiong C."/>
            <person name="Yue Q."/>
            <person name="Zhang X."/>
        </authorList>
    </citation>
    <scope>NUCLEOTIDE SEQUENCE [LARGE SCALE GENOMIC DNA]</scope>
    <source>
        <strain evidence="13 14">BP 5553</strain>
    </source>
</reference>
<dbReference type="InterPro" id="IPR050582">
    <property type="entry name" value="HAD-like_SerB"/>
</dbReference>
<dbReference type="SFLD" id="SFLDS00003">
    <property type="entry name" value="Haloacid_Dehalogenase"/>
    <property type="match status" value="1"/>
</dbReference>
<comment type="pathway">
    <text evidence="2">Amino-acid biosynthesis; L-serine biosynthesis; L-serine from 3-phospho-D-glycerate: step 3/3.</text>
</comment>
<dbReference type="AlphaFoldDB" id="A0A370TKA8"/>
<dbReference type="GO" id="GO:0036424">
    <property type="term" value="F:L-phosphoserine phosphatase activity"/>
    <property type="evidence" value="ECO:0007669"/>
    <property type="project" value="InterPro"/>
</dbReference>
<dbReference type="SUPFAM" id="SSF56784">
    <property type="entry name" value="HAD-like"/>
    <property type="match status" value="1"/>
</dbReference>
<dbReference type="InterPro" id="IPR004469">
    <property type="entry name" value="PSP"/>
</dbReference>
<dbReference type="GO" id="GO:0006564">
    <property type="term" value="P:L-serine biosynthetic process"/>
    <property type="evidence" value="ECO:0007669"/>
    <property type="project" value="UniProtKB-KW"/>
</dbReference>
<gene>
    <name evidence="13" type="ORF">BP5553_06566</name>
</gene>
<dbReference type="FunFam" id="3.40.50.1000:FF:000143">
    <property type="entry name" value="Phosphoserine phosphatase serb"/>
    <property type="match status" value="1"/>
</dbReference>
<dbReference type="SFLD" id="SFLDG01136">
    <property type="entry name" value="C1.6:_Phosphoserine_Phosphatas"/>
    <property type="match status" value="1"/>
</dbReference>
<comment type="caution">
    <text evidence="13">The sequence shown here is derived from an EMBL/GenBank/DDBJ whole genome shotgun (WGS) entry which is preliminary data.</text>
</comment>
<dbReference type="GO" id="GO:0000287">
    <property type="term" value="F:magnesium ion binding"/>
    <property type="evidence" value="ECO:0007669"/>
    <property type="project" value="TreeGrafter"/>
</dbReference>
<evidence type="ECO:0000256" key="6">
    <source>
        <dbReference type="ARBA" id="ARBA00022723"/>
    </source>
</evidence>
<feature type="compositionally biased region" description="Polar residues" evidence="12">
    <location>
        <begin position="129"/>
        <end position="141"/>
    </location>
</feature>
<evidence type="ECO:0000256" key="8">
    <source>
        <dbReference type="ARBA" id="ARBA00022842"/>
    </source>
</evidence>
<dbReference type="GeneID" id="43599415"/>
<dbReference type="Gene3D" id="3.40.50.1000">
    <property type="entry name" value="HAD superfamily/HAD-like"/>
    <property type="match status" value="1"/>
</dbReference>
<evidence type="ECO:0000256" key="2">
    <source>
        <dbReference type="ARBA" id="ARBA00005135"/>
    </source>
</evidence>
<evidence type="ECO:0000256" key="4">
    <source>
        <dbReference type="ARBA" id="ARBA00012640"/>
    </source>
</evidence>
<dbReference type="InterPro" id="IPR023214">
    <property type="entry name" value="HAD_sf"/>
</dbReference>
<evidence type="ECO:0000256" key="7">
    <source>
        <dbReference type="ARBA" id="ARBA00022801"/>
    </source>
</evidence>
<sequence>MDAAKGPKIGRPSLGAMRSSSYFQEHQQYRPPQPDGHEGIDSILESTQNATLAPKATQPPKIFKYNGIPSPEFPPKIIDSGLNHTLSHSNCQPAPGTSSDRLVATIFYKSKSPRAAITDYPGGRAPSPIRSTNTSSPSSIIHPNLAPTEDMSQFPLEPPPPDPEPLDHLYGSYISPLCLTSFLHLISSLPSRRGTHTLTSSHRCLDNPTHPSIVELSFSPTPDPTYLSLSDFRKHELLYRFEREWNVDVILQPDTVLRRYPRLVVFDMDSTLIIQEAIDLIAASIGVEEEVSSITARAMNGELDFSSSFRARVQLLKGVDANIFTKLRDVITPTKGARELIKALKRMGCKTAVLSGGFIPLTQWLADSLGIDYAYANTLEIDPVSNTLTGEALGPIVNAERKRDLLLEIAAKEGVPVEQVVAVGDGANDLLMMGVAGLGVAWNAKPVVQMEAQARLNGETLLDLLHVFGFTAEEMEVLIK</sequence>
<dbReference type="NCBIfam" id="TIGR01488">
    <property type="entry name" value="HAD-SF-IB"/>
    <property type="match status" value="1"/>
</dbReference>
<protein>
    <recommendedName>
        <fullName evidence="4">phosphoserine phosphatase</fullName>
        <ecNumber evidence="4">3.1.3.3</ecNumber>
    </recommendedName>
    <alternativeName>
        <fullName evidence="10">O-phosphoserine phosphohydrolase</fullName>
    </alternativeName>
</protein>
<evidence type="ECO:0000256" key="9">
    <source>
        <dbReference type="ARBA" id="ARBA00023299"/>
    </source>
</evidence>
<dbReference type="EC" id="3.1.3.3" evidence="4"/>